<gene>
    <name evidence="1" type="ORF">H7849_10685</name>
</gene>
<name>A0A7G8BP41_9BACT</name>
<reference evidence="1 2" key="1">
    <citation type="submission" date="2020-08" db="EMBL/GenBank/DDBJ databases">
        <title>Edaphobacter telluris sp. nov. and Acidobacterium dinghuensis sp. nov., two acidobacteria isolated from forest soil.</title>
        <authorList>
            <person name="Fu J."/>
            <person name="Qiu L."/>
        </authorList>
    </citation>
    <scope>NUCLEOTIDE SEQUENCE [LARGE SCALE GENOMIC DNA]</scope>
    <source>
        <strain evidence="1">4Y35</strain>
    </source>
</reference>
<dbReference type="RefSeq" id="WP_186746387.1">
    <property type="nucleotide sequence ID" value="NZ_CP060394.1"/>
</dbReference>
<dbReference type="Gene3D" id="3.90.550.10">
    <property type="entry name" value="Spore Coat Polysaccharide Biosynthesis Protein SpsA, Chain A"/>
    <property type="match status" value="1"/>
</dbReference>
<dbReference type="KEGG" id="adin:H7849_10685"/>
<dbReference type="InterPro" id="IPR029044">
    <property type="entry name" value="Nucleotide-diphossugar_trans"/>
</dbReference>
<proteinExistence type="predicted"/>
<organism evidence="1 2">
    <name type="scientific">Alloacidobacterium dinghuense</name>
    <dbReference type="NCBI Taxonomy" id="2763107"/>
    <lineage>
        <taxon>Bacteria</taxon>
        <taxon>Pseudomonadati</taxon>
        <taxon>Acidobacteriota</taxon>
        <taxon>Terriglobia</taxon>
        <taxon>Terriglobales</taxon>
        <taxon>Acidobacteriaceae</taxon>
        <taxon>Alloacidobacterium</taxon>
    </lineage>
</organism>
<dbReference type="EMBL" id="CP060394">
    <property type="protein sequence ID" value="QNI34311.1"/>
    <property type="molecule type" value="Genomic_DNA"/>
</dbReference>
<sequence>MPKSDLADETKAEMPLTDPVDLLVGIAGAVTADDLRQHTVGLDVGFQVDAVFPGSVIAYPGNTEDQAVGGDSPTGASRMITYSLAVSDPTSLPWVIAASAQRAICSLAKEIDAKSCVVLHSDLAMLTPERLRLLTQPLLEKQCDLVFPVYPSRKFDGLLNHSILAPLTRALYGQRVRYPLAQDFACSTRMLQKLSELSAVRERNEGVLLWPATLAALNGYQVCQANVDVLHATQTEGHELSAVLASVVGPVFAEMEAYASHWQRVRNSQTTASSGNIAQQITEGEPVDTRPLVDSFALGSRNLQEVWGLVLPPVTLLDLKKLARCAPESFRMPDELWVRIVYDFALAYRLRTINRGHLMGAFTPLYLGWVASYVQEVAAKSPVAAEQRFEQLAKAYEDGKPYLVSRWRWPDRFNP</sequence>
<evidence type="ECO:0000313" key="2">
    <source>
        <dbReference type="Proteomes" id="UP000515312"/>
    </source>
</evidence>
<dbReference type="SUPFAM" id="SSF53448">
    <property type="entry name" value="Nucleotide-diphospho-sugar transferases"/>
    <property type="match status" value="1"/>
</dbReference>
<dbReference type="Proteomes" id="UP000515312">
    <property type="component" value="Chromosome"/>
</dbReference>
<protein>
    <submittedName>
        <fullName evidence="1">Uncharacterized protein</fullName>
    </submittedName>
</protein>
<accession>A0A7G8BP41</accession>
<keyword evidence="2" id="KW-1185">Reference proteome</keyword>
<evidence type="ECO:0000313" key="1">
    <source>
        <dbReference type="EMBL" id="QNI34311.1"/>
    </source>
</evidence>
<dbReference type="AlphaFoldDB" id="A0A7G8BP41"/>